<name>A0ABR1HXM1_9HYPO</name>
<proteinExistence type="predicted"/>
<feature type="signal peptide" evidence="1">
    <location>
        <begin position="1"/>
        <end position="24"/>
    </location>
</feature>
<keyword evidence="1" id="KW-0732">Signal</keyword>
<dbReference type="SUPFAM" id="SSF75005">
    <property type="entry name" value="Arabinanase/levansucrase/invertase"/>
    <property type="match status" value="2"/>
</dbReference>
<keyword evidence="3" id="KW-1185">Reference proteome</keyword>
<reference evidence="2 3" key="1">
    <citation type="journal article" date="2025" name="Microbiol. Resour. Announc.">
        <title>Draft genome sequences for Neonectria magnoliae and Neonectria punicea, canker pathogens of Liriodendron tulipifera and Acer saccharum in West Virginia.</title>
        <authorList>
            <person name="Petronek H.M."/>
            <person name="Kasson M.T."/>
            <person name="Metheny A.M."/>
            <person name="Stauder C.M."/>
            <person name="Lovett B."/>
            <person name="Lynch S.C."/>
            <person name="Garnas J.R."/>
            <person name="Kasson L.R."/>
            <person name="Stajich J.E."/>
        </authorList>
    </citation>
    <scope>NUCLEOTIDE SEQUENCE [LARGE SCALE GENOMIC DNA]</scope>
    <source>
        <strain evidence="2 3">NRRL 64651</strain>
    </source>
</reference>
<evidence type="ECO:0000256" key="1">
    <source>
        <dbReference type="SAM" id="SignalP"/>
    </source>
</evidence>
<protein>
    <submittedName>
        <fullName evidence="2">Uncharacterized protein</fullName>
    </submittedName>
</protein>
<evidence type="ECO:0000313" key="3">
    <source>
        <dbReference type="Proteomes" id="UP001498421"/>
    </source>
</evidence>
<dbReference type="Proteomes" id="UP001498421">
    <property type="component" value="Unassembled WGS sequence"/>
</dbReference>
<dbReference type="InterPro" id="IPR023296">
    <property type="entry name" value="Glyco_hydro_beta-prop_sf"/>
</dbReference>
<feature type="chain" id="PRO_5045753660" evidence="1">
    <location>
        <begin position="25"/>
        <end position="325"/>
    </location>
</feature>
<comment type="caution">
    <text evidence="2">The sequence shown here is derived from an EMBL/GenBank/DDBJ whole genome shotgun (WGS) entry which is preliminary data.</text>
</comment>
<organism evidence="2 3">
    <name type="scientific">Neonectria magnoliae</name>
    <dbReference type="NCBI Taxonomy" id="2732573"/>
    <lineage>
        <taxon>Eukaryota</taxon>
        <taxon>Fungi</taxon>
        <taxon>Dikarya</taxon>
        <taxon>Ascomycota</taxon>
        <taxon>Pezizomycotina</taxon>
        <taxon>Sordariomycetes</taxon>
        <taxon>Hypocreomycetidae</taxon>
        <taxon>Hypocreales</taxon>
        <taxon>Nectriaceae</taxon>
        <taxon>Neonectria</taxon>
    </lineage>
</organism>
<gene>
    <name evidence="2" type="ORF">QQZ08_007980</name>
</gene>
<dbReference type="Gene3D" id="2.115.10.20">
    <property type="entry name" value="Glycosyl hydrolase domain, family 43"/>
    <property type="match status" value="2"/>
</dbReference>
<dbReference type="EMBL" id="JAZAVK010000080">
    <property type="protein sequence ID" value="KAK7425539.1"/>
    <property type="molecule type" value="Genomic_DNA"/>
</dbReference>
<accession>A0ABR1HXM1</accession>
<evidence type="ECO:0000313" key="2">
    <source>
        <dbReference type="EMBL" id="KAK7425539.1"/>
    </source>
</evidence>
<sequence>MTGPRVMAMCCLLVGAFAITLTGAEVAPAPDGWPTFSYQGLVTDKAKLRYNPTDEFIFPSVFHASVYLKNPIGEWYLYYAPHDNPGGISLMYADTPDGPWTEYANNPVIANVWEGRYSVPHVSSPDAKWNVQAGRLFVYFHGTNLQTRWAETDNGVTFDYGGIAVDNSMGGPNVTETSYARVFTHRNPASGYAYGMFYMGNERDNKRRIRLAESKDGRSWTVDPDYVVTPGAEDTGNVSGGNLWEWRGQLYVIYHSSSGKTFARTIDRTLRQIGSVPILLHKASGVGDDVGRVAAPEIVTYQGETYLFYESGDRLGAAIAWAKAT</sequence>